<dbReference type="Proteomes" id="UP000198281">
    <property type="component" value="Unassembled WGS sequence"/>
</dbReference>
<evidence type="ECO:0000313" key="1">
    <source>
        <dbReference type="EMBL" id="SNS16595.1"/>
    </source>
</evidence>
<accession>A0A239C8M2</accession>
<dbReference type="CDD" id="cd08054">
    <property type="entry name" value="gp6"/>
    <property type="match status" value="1"/>
</dbReference>
<proteinExistence type="predicted"/>
<reference evidence="2" key="1">
    <citation type="submission" date="2017-06" db="EMBL/GenBank/DDBJ databases">
        <authorList>
            <person name="Varghese N."/>
            <person name="Submissions S."/>
        </authorList>
    </citation>
    <scope>NUCLEOTIDE SEQUENCE [LARGE SCALE GENOMIC DNA]</scope>
    <source>
        <strain evidence="2">LNB2</strain>
    </source>
</reference>
<dbReference type="EMBL" id="FZOS01000002">
    <property type="protein sequence ID" value="SNS16595.1"/>
    <property type="molecule type" value="Genomic_DNA"/>
</dbReference>
<dbReference type="Gene3D" id="1.10.3230.30">
    <property type="entry name" value="Phage gp6-like head-tail connector protein"/>
    <property type="match status" value="1"/>
</dbReference>
<dbReference type="NCBIfam" id="TIGR02215">
    <property type="entry name" value="phage_chp_gp8"/>
    <property type="match status" value="1"/>
</dbReference>
<sequence>MIAAGASALTAVSVEEARAWLRIDGEAEDATIAGLIRVASGLCEQFIGQVLMTRVVSETLPATGGWQRLGQGPVRNMGGVDGLPAEGAAFALPVDGYAIDIDAAGDGWVRIDRAGIAGRVIVTYEAGLAADANAVPEPLRQGILRLVAHCHAHRDAPDDAGPPAAVAALWRPFRRMRL</sequence>
<dbReference type="OrthoDB" id="8478788at2"/>
<name>A0A239C8M2_9SPHN</name>
<protein>
    <recommendedName>
        <fullName evidence="3">Phage gp6-like head-tail connector protein</fullName>
    </recommendedName>
</protein>
<evidence type="ECO:0008006" key="3">
    <source>
        <dbReference type="Google" id="ProtNLM"/>
    </source>
</evidence>
<evidence type="ECO:0000313" key="2">
    <source>
        <dbReference type="Proteomes" id="UP000198281"/>
    </source>
</evidence>
<keyword evidence="2" id="KW-1185">Reference proteome</keyword>
<dbReference type="RefSeq" id="WP_089218082.1">
    <property type="nucleotide sequence ID" value="NZ_FZOS01000002.1"/>
</dbReference>
<dbReference type="AlphaFoldDB" id="A0A239C8M2"/>
<gene>
    <name evidence="1" type="ORF">SAMN06295912_10270</name>
</gene>
<dbReference type="InterPro" id="IPR011738">
    <property type="entry name" value="Phage_CHP"/>
</dbReference>
<organism evidence="1 2">
    <name type="scientific">Edaphosphingomonas laterariae</name>
    <dbReference type="NCBI Taxonomy" id="861865"/>
    <lineage>
        <taxon>Bacteria</taxon>
        <taxon>Pseudomonadati</taxon>
        <taxon>Pseudomonadota</taxon>
        <taxon>Alphaproteobacteria</taxon>
        <taxon>Sphingomonadales</taxon>
        <taxon>Rhizorhabdaceae</taxon>
        <taxon>Edaphosphingomonas</taxon>
    </lineage>
</organism>